<feature type="transmembrane region" description="Helical" evidence="1">
    <location>
        <begin position="6"/>
        <end position="23"/>
    </location>
</feature>
<name>A0A4P6D937_RHOPR</name>
<dbReference type="EMBL" id="GHKJ01001298">
    <property type="protein sequence ID" value="MOY46328.1"/>
    <property type="molecule type" value="Transcribed_RNA"/>
</dbReference>
<keyword evidence="1" id="KW-1133">Transmembrane helix</keyword>
<accession>A0A4P6D937</accession>
<keyword evidence="1" id="KW-0812">Transmembrane</keyword>
<dbReference type="AlphaFoldDB" id="A0A4P6D937"/>
<reference evidence="2" key="1">
    <citation type="submission" date="2019-04" db="EMBL/GenBank/DDBJ databases">
        <title>Analysis of the testis transcriptome of the Chagas disease vector Rhodnius prolixus.</title>
        <authorList>
            <person name="Cesar J."/>
            <person name="Ribeiro J.M."/>
            <person name="Pereira M.H."/>
            <person name="Araujo R.N."/>
            <person name="Gontijo N.F."/>
            <person name="Pessoa G."/>
            <person name="Sant'Anna M.V."/>
            <person name="Sorgine M.H."/>
            <person name="Majerowicz D."/>
            <person name="Carvalho A.B."/>
            <person name="Braz G."/>
            <person name="Mesquita R."/>
            <person name="Lagerblad P.O."/>
            <person name="Koerich L.B."/>
        </authorList>
    </citation>
    <scope>NUCLEOTIDE SEQUENCE</scope>
</reference>
<evidence type="ECO:0000313" key="2">
    <source>
        <dbReference type="EMBL" id="MOY46328.1"/>
    </source>
</evidence>
<evidence type="ECO:0000256" key="1">
    <source>
        <dbReference type="SAM" id="Phobius"/>
    </source>
</evidence>
<proteinExistence type="predicted"/>
<organism evidence="2">
    <name type="scientific">Rhodnius prolixus</name>
    <name type="common">Triatomid bug</name>
    <dbReference type="NCBI Taxonomy" id="13249"/>
    <lineage>
        <taxon>Eukaryota</taxon>
        <taxon>Metazoa</taxon>
        <taxon>Ecdysozoa</taxon>
        <taxon>Arthropoda</taxon>
        <taxon>Hexapoda</taxon>
        <taxon>Insecta</taxon>
        <taxon>Pterygota</taxon>
        <taxon>Neoptera</taxon>
        <taxon>Paraneoptera</taxon>
        <taxon>Hemiptera</taxon>
        <taxon>Heteroptera</taxon>
        <taxon>Panheteroptera</taxon>
        <taxon>Cimicomorpha</taxon>
        <taxon>Reduviidae</taxon>
        <taxon>Triatominae</taxon>
        <taxon>Rhodnius</taxon>
    </lineage>
</organism>
<keyword evidence="1" id="KW-0472">Membrane</keyword>
<sequence>MLDAVLYSVFGTVILLVIFRMIYGPNDCLNEPEKKLIKGLPLKKGPWEIELKVEQRPGGPMSRCPCSSKHKD</sequence>
<protein>
    <submittedName>
        <fullName evidence="2">Uncharacterized protein</fullName>
    </submittedName>
</protein>